<comment type="caution">
    <text evidence="14">The sequence shown here is derived from an EMBL/GenBank/DDBJ whole genome shotgun (WGS) entry which is preliminary data.</text>
</comment>
<comment type="cofactor">
    <cofactor evidence="1 10">
        <name>Mg(2+)</name>
        <dbReference type="ChEBI" id="CHEBI:18420"/>
    </cofactor>
</comment>
<dbReference type="GO" id="GO:0006400">
    <property type="term" value="P:tRNA modification"/>
    <property type="evidence" value="ECO:0007669"/>
    <property type="project" value="TreeGrafter"/>
</dbReference>
<dbReference type="InterPro" id="IPR039657">
    <property type="entry name" value="Dimethylallyltransferase"/>
</dbReference>
<dbReference type="Gene3D" id="3.40.50.300">
    <property type="entry name" value="P-loop containing nucleotide triphosphate hydrolases"/>
    <property type="match status" value="1"/>
</dbReference>
<evidence type="ECO:0000256" key="3">
    <source>
        <dbReference type="ARBA" id="ARBA00005842"/>
    </source>
</evidence>
<comment type="subunit">
    <text evidence="10">Monomer.</text>
</comment>
<dbReference type="GO" id="GO:0052381">
    <property type="term" value="F:tRNA dimethylallyltransferase activity"/>
    <property type="evidence" value="ECO:0007669"/>
    <property type="project" value="UniProtKB-UniRule"/>
</dbReference>
<comment type="catalytic activity">
    <reaction evidence="9 10 11">
        <text>adenosine(37) in tRNA + dimethylallyl diphosphate = N(6)-dimethylallyladenosine(37) in tRNA + diphosphate</text>
        <dbReference type="Rhea" id="RHEA:26482"/>
        <dbReference type="Rhea" id="RHEA-COMP:10162"/>
        <dbReference type="Rhea" id="RHEA-COMP:10375"/>
        <dbReference type="ChEBI" id="CHEBI:33019"/>
        <dbReference type="ChEBI" id="CHEBI:57623"/>
        <dbReference type="ChEBI" id="CHEBI:74411"/>
        <dbReference type="ChEBI" id="CHEBI:74415"/>
        <dbReference type="EC" id="2.5.1.75"/>
    </reaction>
</comment>
<dbReference type="RefSeq" id="WP_118864679.1">
    <property type="nucleotide sequence ID" value="NZ_QWLV01000006.1"/>
</dbReference>
<comment type="function">
    <text evidence="2 10 12">Catalyzes the transfer of a dimethylallyl group onto the adenine at position 37 in tRNAs that read codons beginning with uridine, leading to the formation of N6-(dimethylallyl)adenosine (i(6)A).</text>
</comment>
<comment type="caution">
    <text evidence="10">Lacks conserved residue(s) required for the propagation of feature annotation.</text>
</comment>
<proteinExistence type="inferred from homology"/>
<dbReference type="GO" id="GO:0005524">
    <property type="term" value="F:ATP binding"/>
    <property type="evidence" value="ECO:0007669"/>
    <property type="project" value="UniProtKB-UniRule"/>
</dbReference>
<keyword evidence="7 10" id="KW-0067">ATP-binding</keyword>
<evidence type="ECO:0000313" key="15">
    <source>
        <dbReference type="Proteomes" id="UP000266693"/>
    </source>
</evidence>
<dbReference type="SUPFAM" id="SSF52540">
    <property type="entry name" value="P-loop containing nucleoside triphosphate hydrolases"/>
    <property type="match status" value="1"/>
</dbReference>
<dbReference type="Pfam" id="PF01715">
    <property type="entry name" value="IPPT"/>
    <property type="match status" value="1"/>
</dbReference>
<evidence type="ECO:0000256" key="12">
    <source>
        <dbReference type="RuleBase" id="RU003784"/>
    </source>
</evidence>
<dbReference type="HAMAP" id="MF_00185">
    <property type="entry name" value="IPP_trans"/>
    <property type="match status" value="1"/>
</dbReference>
<evidence type="ECO:0000256" key="9">
    <source>
        <dbReference type="ARBA" id="ARBA00049563"/>
    </source>
</evidence>
<evidence type="ECO:0000256" key="5">
    <source>
        <dbReference type="ARBA" id="ARBA00022694"/>
    </source>
</evidence>
<accession>A0A396RLB1</accession>
<dbReference type="EC" id="2.5.1.75" evidence="10"/>
<evidence type="ECO:0000256" key="13">
    <source>
        <dbReference type="RuleBase" id="RU003785"/>
    </source>
</evidence>
<dbReference type="InterPro" id="IPR027417">
    <property type="entry name" value="P-loop_NTPase"/>
</dbReference>
<evidence type="ECO:0000256" key="6">
    <source>
        <dbReference type="ARBA" id="ARBA00022741"/>
    </source>
</evidence>
<keyword evidence="6 10" id="KW-0547">Nucleotide-binding</keyword>
<comment type="similarity">
    <text evidence="3 10 13">Belongs to the IPP transferase family.</text>
</comment>
<keyword evidence="15" id="KW-1185">Reference proteome</keyword>
<evidence type="ECO:0000256" key="7">
    <source>
        <dbReference type="ARBA" id="ARBA00022840"/>
    </source>
</evidence>
<dbReference type="PANTHER" id="PTHR11088">
    <property type="entry name" value="TRNA DIMETHYLALLYLTRANSFERASE"/>
    <property type="match status" value="1"/>
</dbReference>
<evidence type="ECO:0000313" key="14">
    <source>
        <dbReference type="EMBL" id="RHW17098.1"/>
    </source>
</evidence>
<evidence type="ECO:0000256" key="11">
    <source>
        <dbReference type="RuleBase" id="RU003783"/>
    </source>
</evidence>
<evidence type="ECO:0000256" key="1">
    <source>
        <dbReference type="ARBA" id="ARBA00001946"/>
    </source>
</evidence>
<dbReference type="EMBL" id="QWLV01000006">
    <property type="protein sequence ID" value="RHW17098.1"/>
    <property type="molecule type" value="Genomic_DNA"/>
</dbReference>
<dbReference type="InterPro" id="IPR018022">
    <property type="entry name" value="IPT"/>
</dbReference>
<feature type="binding site" evidence="10">
    <location>
        <begin position="17"/>
        <end position="24"/>
    </location>
    <ligand>
        <name>ATP</name>
        <dbReference type="ChEBI" id="CHEBI:30616"/>
    </ligand>
</feature>
<feature type="binding site" evidence="10">
    <location>
        <begin position="19"/>
        <end position="24"/>
    </location>
    <ligand>
        <name>substrate</name>
    </ligand>
</feature>
<dbReference type="Gene3D" id="1.10.20.140">
    <property type="match status" value="1"/>
</dbReference>
<feature type="site" description="Interaction with substrate tRNA" evidence="10">
    <location>
        <position position="131"/>
    </location>
</feature>
<evidence type="ECO:0000256" key="10">
    <source>
        <dbReference type="HAMAP-Rule" id="MF_00185"/>
    </source>
</evidence>
<dbReference type="PANTHER" id="PTHR11088:SF60">
    <property type="entry name" value="TRNA DIMETHYLALLYLTRANSFERASE"/>
    <property type="match status" value="1"/>
</dbReference>
<evidence type="ECO:0000256" key="2">
    <source>
        <dbReference type="ARBA" id="ARBA00003213"/>
    </source>
</evidence>
<gene>
    <name evidence="10 14" type="primary">miaA</name>
    <name evidence="14" type="ORF">D1610_12945</name>
</gene>
<protein>
    <recommendedName>
        <fullName evidence="10">tRNA dimethylallyltransferase</fullName>
        <ecNumber evidence="10">2.5.1.75</ecNumber>
    </recommendedName>
    <alternativeName>
        <fullName evidence="10">Dimethylallyl diphosphate:tRNA dimethylallyltransferase</fullName>
        <shortName evidence="10">DMAPP:tRNA dimethylallyltransferase</shortName>
        <shortName evidence="10">DMATase</shortName>
    </alternativeName>
    <alternativeName>
        <fullName evidence="10">Isopentenyl-diphosphate:tRNA isopentenyltransferase</fullName>
        <shortName evidence="10">IPP transferase</shortName>
        <shortName evidence="10">IPPT</shortName>
        <shortName evidence="10">IPTase</shortName>
    </alternativeName>
</protein>
<keyword evidence="5 10" id="KW-0819">tRNA processing</keyword>
<feature type="site" description="Interaction with substrate tRNA" evidence="10">
    <location>
        <position position="109"/>
    </location>
</feature>
<reference evidence="14 15" key="1">
    <citation type="submission" date="2018-08" db="EMBL/GenBank/DDBJ databases">
        <title>The multiple taxonomic identification of Sphingomonas gilva.</title>
        <authorList>
            <person name="Zhu D."/>
            <person name="Zheng S."/>
        </authorList>
    </citation>
    <scope>NUCLEOTIDE SEQUENCE [LARGE SCALE GENOMIC DNA]</scope>
    <source>
        <strain evidence="14 15">ZDH117</strain>
    </source>
</reference>
<dbReference type="Proteomes" id="UP000266693">
    <property type="component" value="Unassembled WGS sequence"/>
</dbReference>
<keyword evidence="4 10" id="KW-0808">Transferase</keyword>
<dbReference type="NCBIfam" id="TIGR00174">
    <property type="entry name" value="miaA"/>
    <property type="match status" value="1"/>
</dbReference>
<keyword evidence="8 10" id="KW-0460">Magnesium</keyword>
<dbReference type="AlphaFoldDB" id="A0A396RLB1"/>
<dbReference type="OrthoDB" id="9776390at2"/>
<sequence length="313" mass="33982">MNTRNSPERPTVALIAGPTASGKSALALALAEARGGTVINADASQVYRDLCIVTARPLPEEEARAPHRLFGHVDGADTGYSSARWANEAKAAVDEAVAAGRLPILVGGTGLYMRTLIDGIAPVPSIDPDVRARVRALPVAEAYRELAEHDPEAAARLAPADNTRIARALEVVRSTGRPLALWQRSREGGIGAKIDLRALILLPDREWLGARIDRRFAAMMEEGAVEEVRTLLARPDLPPDAPIRRAIGVPQIAELLAGEINPDQAGLCAAIATRQYAKRQYTWFRNQPPSTWKRLYESQNYDLDGVIEILFHG</sequence>
<name>A0A396RLB1_9SPHN</name>
<evidence type="ECO:0000256" key="8">
    <source>
        <dbReference type="ARBA" id="ARBA00022842"/>
    </source>
</evidence>
<organism evidence="14 15">
    <name type="scientific">Sphingomonas gilva</name>
    <dbReference type="NCBI Taxonomy" id="2305907"/>
    <lineage>
        <taxon>Bacteria</taxon>
        <taxon>Pseudomonadati</taxon>
        <taxon>Pseudomonadota</taxon>
        <taxon>Alphaproteobacteria</taxon>
        <taxon>Sphingomonadales</taxon>
        <taxon>Sphingomonadaceae</taxon>
        <taxon>Sphingomonas</taxon>
    </lineage>
</organism>
<evidence type="ECO:0000256" key="4">
    <source>
        <dbReference type="ARBA" id="ARBA00022679"/>
    </source>
</evidence>